<sequence>MFQRRFRQEIYRKRALVGGVVPPPLVIYCGSGSVGVLLQHYRGQSNYARREVTKSRSVFFGLVNWRHIFALQAVANLIPQMDRTRTWTSSVRPTTGIVSVPPPENRGFLLYSLLFFIWQI</sequence>
<evidence type="ECO:0000313" key="2">
    <source>
        <dbReference type="EMBL" id="CAG6550679.1"/>
    </source>
</evidence>
<reference evidence="2" key="1">
    <citation type="submission" date="2021-05" db="EMBL/GenBank/DDBJ databases">
        <authorList>
            <person name="Alioto T."/>
            <person name="Alioto T."/>
            <person name="Gomez Garrido J."/>
        </authorList>
    </citation>
    <scope>NUCLEOTIDE SEQUENCE</scope>
</reference>
<dbReference type="AlphaFoldDB" id="A0A8D8IAQ9"/>
<keyword evidence="1" id="KW-0812">Transmembrane</keyword>
<keyword evidence="1" id="KW-0472">Membrane</keyword>
<keyword evidence="1" id="KW-1133">Transmembrane helix</keyword>
<protein>
    <submittedName>
        <fullName evidence="2">(northern house mosquito) hypothetical protein</fullName>
    </submittedName>
</protein>
<organism evidence="2">
    <name type="scientific">Culex pipiens</name>
    <name type="common">House mosquito</name>
    <dbReference type="NCBI Taxonomy" id="7175"/>
    <lineage>
        <taxon>Eukaryota</taxon>
        <taxon>Metazoa</taxon>
        <taxon>Ecdysozoa</taxon>
        <taxon>Arthropoda</taxon>
        <taxon>Hexapoda</taxon>
        <taxon>Insecta</taxon>
        <taxon>Pterygota</taxon>
        <taxon>Neoptera</taxon>
        <taxon>Endopterygota</taxon>
        <taxon>Diptera</taxon>
        <taxon>Nematocera</taxon>
        <taxon>Culicoidea</taxon>
        <taxon>Culicidae</taxon>
        <taxon>Culicinae</taxon>
        <taxon>Culicini</taxon>
        <taxon>Culex</taxon>
        <taxon>Culex</taxon>
    </lineage>
</organism>
<proteinExistence type="predicted"/>
<name>A0A8D8IAQ9_CULPI</name>
<accession>A0A8D8IAQ9</accession>
<dbReference type="EMBL" id="HBUE01243646">
    <property type="protein sequence ID" value="CAG6550679.1"/>
    <property type="molecule type" value="Transcribed_RNA"/>
</dbReference>
<dbReference type="EMBL" id="HBUE01350745">
    <property type="protein sequence ID" value="CAG6602973.1"/>
    <property type="molecule type" value="Transcribed_RNA"/>
</dbReference>
<feature type="transmembrane region" description="Helical" evidence="1">
    <location>
        <begin position="15"/>
        <end position="38"/>
    </location>
</feature>
<evidence type="ECO:0000256" key="1">
    <source>
        <dbReference type="SAM" id="Phobius"/>
    </source>
</evidence>